<feature type="compositionally biased region" description="Basic and acidic residues" evidence="1">
    <location>
        <begin position="11"/>
        <end position="23"/>
    </location>
</feature>
<reference evidence="3" key="1">
    <citation type="submission" date="2016-10" db="EMBL/GenBank/DDBJ databases">
        <authorList>
            <person name="Varghese N."/>
            <person name="Submissions S."/>
        </authorList>
    </citation>
    <scope>NUCLEOTIDE SEQUENCE [LARGE SCALE GENOMIC DNA]</scope>
    <source>
        <strain evidence="3">PL19</strain>
    </source>
</reference>
<evidence type="ECO:0008006" key="4">
    <source>
        <dbReference type="Google" id="ProtNLM"/>
    </source>
</evidence>
<accession>A0A1I4FQV0</accession>
<name>A0A1I4FQV0_9ACTN</name>
<keyword evidence="3" id="KW-1185">Reference proteome</keyword>
<feature type="region of interest" description="Disordered" evidence="1">
    <location>
        <begin position="1"/>
        <end position="37"/>
    </location>
</feature>
<gene>
    <name evidence="2" type="ORF">SAMN05192584_114116</name>
</gene>
<dbReference type="EMBL" id="FOSG01000014">
    <property type="protein sequence ID" value="SFL19196.1"/>
    <property type="molecule type" value="Genomic_DNA"/>
</dbReference>
<evidence type="ECO:0000256" key="1">
    <source>
        <dbReference type="SAM" id="MobiDB-lite"/>
    </source>
</evidence>
<dbReference type="Proteomes" id="UP000198928">
    <property type="component" value="Unassembled WGS sequence"/>
</dbReference>
<proteinExistence type="predicted"/>
<dbReference type="SUPFAM" id="SSF46565">
    <property type="entry name" value="Chaperone J-domain"/>
    <property type="match status" value="1"/>
</dbReference>
<dbReference type="AlphaFoldDB" id="A0A1I4FQV0"/>
<evidence type="ECO:0000313" key="2">
    <source>
        <dbReference type="EMBL" id="SFL19196.1"/>
    </source>
</evidence>
<dbReference type="InterPro" id="IPR036869">
    <property type="entry name" value="J_dom_sf"/>
</dbReference>
<evidence type="ECO:0000313" key="3">
    <source>
        <dbReference type="Proteomes" id="UP000198928"/>
    </source>
</evidence>
<organism evidence="2 3">
    <name type="scientific">Streptomyces pini</name>
    <dbReference type="NCBI Taxonomy" id="1520580"/>
    <lineage>
        <taxon>Bacteria</taxon>
        <taxon>Bacillati</taxon>
        <taxon>Actinomycetota</taxon>
        <taxon>Actinomycetes</taxon>
        <taxon>Kitasatosporales</taxon>
        <taxon>Streptomycetaceae</taxon>
        <taxon>Streptomyces</taxon>
    </lineage>
</organism>
<sequence length="310" mass="34528">MEPEAQQEARQAGHEPHEPHEPQDAPEAVPSADGEAVERLERAVRAAETALIEYEIAVETFRVEVENFSRLHEQRLGPLYGRIEELDVLIAEALAACTGDPEDVRRAREARASFLPMPAVEELYQGWMDSAGLPPEAVAMLTGQRVRPPERVRPSERARRLYRELVRSAHPDLVQDDAERGRREEFMTRVNKAYSDGDEEALAALAEEWAAGPPTGEERAAVRGEELYARLEWLARRKEMLAAAVAELEEGAIGSMLRLAPDDPDGLLEEIAGRLRERIAEKEARLAELNGRMGQAGWTGHQAERPGPTV</sequence>
<dbReference type="RefSeq" id="WP_425443717.1">
    <property type="nucleotide sequence ID" value="NZ_FOSG01000014.1"/>
</dbReference>
<protein>
    <recommendedName>
        <fullName evidence="4">DnaJ domain-containing protein</fullName>
    </recommendedName>
</protein>